<organism evidence="1 2">
    <name type="scientific">Labrys miyagiensis</name>
    <dbReference type="NCBI Taxonomy" id="346912"/>
    <lineage>
        <taxon>Bacteria</taxon>
        <taxon>Pseudomonadati</taxon>
        <taxon>Pseudomonadota</taxon>
        <taxon>Alphaproteobacteria</taxon>
        <taxon>Hyphomicrobiales</taxon>
        <taxon>Xanthobacteraceae</taxon>
        <taxon>Labrys</taxon>
    </lineage>
</organism>
<reference evidence="2" key="1">
    <citation type="journal article" date="2019" name="Int. J. Syst. Evol. Microbiol.">
        <title>The Global Catalogue of Microorganisms (GCM) 10K type strain sequencing project: providing services to taxonomists for standard genome sequencing and annotation.</title>
        <authorList>
            <consortium name="The Broad Institute Genomics Platform"/>
            <consortium name="The Broad Institute Genome Sequencing Center for Infectious Disease"/>
            <person name="Wu L."/>
            <person name="Ma J."/>
        </authorList>
    </citation>
    <scope>NUCLEOTIDE SEQUENCE [LARGE SCALE GENOMIC DNA]</scope>
    <source>
        <strain evidence="2">NBRC 101365</strain>
    </source>
</reference>
<accession>A0ABQ6CIR8</accession>
<proteinExistence type="predicted"/>
<evidence type="ECO:0008006" key="3">
    <source>
        <dbReference type="Google" id="ProtNLM"/>
    </source>
</evidence>
<evidence type="ECO:0000313" key="1">
    <source>
        <dbReference type="EMBL" id="GLS19639.1"/>
    </source>
</evidence>
<evidence type="ECO:0000313" key="2">
    <source>
        <dbReference type="Proteomes" id="UP001156882"/>
    </source>
</evidence>
<sequence>MVAGPVSAQERPDGYSVFSCTHLPAMTVTQEMVAVYGERGDKLVIASDLETFLALVSLDSVARLRKDGQAYEKVLPAQDGGGKRRALQYYLGKDETNGTQYLKVTSSVDAVKVMDCTPIQK</sequence>
<keyword evidence="2" id="KW-1185">Reference proteome</keyword>
<protein>
    <recommendedName>
        <fullName evidence="3">Lysozyme inhibitor</fullName>
    </recommendedName>
</protein>
<comment type="caution">
    <text evidence="1">The sequence shown here is derived from an EMBL/GenBank/DDBJ whole genome shotgun (WGS) entry which is preliminary data.</text>
</comment>
<name>A0ABQ6CIR8_9HYPH</name>
<gene>
    <name evidence="1" type="ORF">GCM10007874_26560</name>
</gene>
<dbReference type="EMBL" id="BSPC01000024">
    <property type="protein sequence ID" value="GLS19639.1"/>
    <property type="molecule type" value="Genomic_DNA"/>
</dbReference>
<dbReference type="Proteomes" id="UP001156882">
    <property type="component" value="Unassembled WGS sequence"/>
</dbReference>